<feature type="transmembrane region" description="Helical" evidence="1">
    <location>
        <begin position="42"/>
        <end position="63"/>
    </location>
</feature>
<keyword evidence="1" id="KW-0472">Membrane</keyword>
<feature type="domain" description="Zinc-ribbon" evidence="3">
    <location>
        <begin position="5"/>
        <end position="23"/>
    </location>
</feature>
<evidence type="ECO:0000313" key="5">
    <source>
        <dbReference type="Proteomes" id="UP000824250"/>
    </source>
</evidence>
<dbReference type="Proteomes" id="UP000824250">
    <property type="component" value="Unassembled WGS sequence"/>
</dbReference>
<dbReference type="Gene3D" id="2.160.20.10">
    <property type="entry name" value="Single-stranded right-handed beta-helix, Pectin lyase-like"/>
    <property type="match status" value="1"/>
</dbReference>
<evidence type="ECO:0000313" key="4">
    <source>
        <dbReference type="EMBL" id="HIR06343.1"/>
    </source>
</evidence>
<keyword evidence="1" id="KW-0812">Transmembrane</keyword>
<reference evidence="4" key="2">
    <citation type="journal article" date="2021" name="PeerJ">
        <title>Extensive microbial diversity within the chicken gut microbiome revealed by metagenomics and culture.</title>
        <authorList>
            <person name="Gilroy R."/>
            <person name="Ravi A."/>
            <person name="Getino M."/>
            <person name="Pursley I."/>
            <person name="Horton D.L."/>
            <person name="Alikhan N.F."/>
            <person name="Baker D."/>
            <person name="Gharbi K."/>
            <person name="Hall N."/>
            <person name="Watson M."/>
            <person name="Adriaenssens E.M."/>
            <person name="Foster-Nyarko E."/>
            <person name="Jarju S."/>
            <person name="Secka A."/>
            <person name="Antonio M."/>
            <person name="Oren A."/>
            <person name="Chaudhuri R.R."/>
            <person name="La Ragione R."/>
            <person name="Hildebrand F."/>
            <person name="Pallen M.J."/>
        </authorList>
    </citation>
    <scope>NUCLEOTIDE SEQUENCE</scope>
    <source>
        <strain evidence="4">CHK180-2868</strain>
    </source>
</reference>
<dbReference type="SUPFAM" id="SSF51126">
    <property type="entry name" value="Pectin lyase-like"/>
    <property type="match status" value="1"/>
</dbReference>
<dbReference type="Pfam" id="PF13240">
    <property type="entry name" value="Zn_Ribbon_1"/>
    <property type="match status" value="1"/>
</dbReference>
<dbReference type="InterPro" id="IPR026870">
    <property type="entry name" value="Zinc_ribbon_dom"/>
</dbReference>
<dbReference type="InterPro" id="IPR011050">
    <property type="entry name" value="Pectin_lyase_fold/virulence"/>
</dbReference>
<proteinExistence type="predicted"/>
<comment type="caution">
    <text evidence="4">The sequence shown here is derived from an EMBL/GenBank/DDBJ whole genome shotgun (WGS) entry which is preliminary data.</text>
</comment>
<dbReference type="InterPro" id="IPR012334">
    <property type="entry name" value="Pectin_lyas_fold"/>
</dbReference>
<keyword evidence="1" id="KW-1133">Transmembrane helix</keyword>
<name>A0A9D1D6F8_9FIRM</name>
<accession>A0A9D1D6F8</accession>
<dbReference type="Pfam" id="PF13229">
    <property type="entry name" value="Beta_helix"/>
    <property type="match status" value="1"/>
</dbReference>
<gene>
    <name evidence="4" type="ORF">IAB28_10350</name>
</gene>
<evidence type="ECO:0000256" key="1">
    <source>
        <dbReference type="SAM" id="Phobius"/>
    </source>
</evidence>
<evidence type="ECO:0000259" key="2">
    <source>
        <dbReference type="Pfam" id="PF13229"/>
    </source>
</evidence>
<protein>
    <submittedName>
        <fullName evidence="4">Zinc-ribbon domain-containing protein</fullName>
    </submittedName>
</protein>
<dbReference type="AlphaFoldDB" id="A0A9D1D6F8"/>
<sequence length="419" mass="46425">MEKTCPYCGTALPEHAVFCPYCARSINRRIRKKAPRHISFRFLRTILISFLVLASITGIYLAAAPKTYDGMGELTYTDSDGTYQILTNVSSNPFYPMAEIPQDAGEREQYHFPLRLYINHKDSGTDASGIFLQKVEKAALQAVPPGDAKSQVQVSGPISQKNSFPGTALISYVNFNKECASPTQLIWTLTMENGDTLRLRTNLVITPIHTHHYNSKNADLSDSAALQALIDRLAKESDSKDAINITLPAVPYTEPVVLWGRSFHLIGSEENGKQTTFTAGVQLRPAVPYQGWISQFTGIHFAGDGTGVGLSAANRVWIQNCRFSNWNTAVLNDGDAWVNTFNCIFEGNETGLYINSTSSNSSDTRFTGNTFHRNQTAVVLESIPTRAEMNFDDCVFEDNRIDIDNRCQQALGISHAVFQ</sequence>
<dbReference type="InterPro" id="IPR039448">
    <property type="entry name" value="Beta_helix"/>
</dbReference>
<feature type="domain" description="Right handed beta helix" evidence="2">
    <location>
        <begin position="301"/>
        <end position="401"/>
    </location>
</feature>
<organism evidence="4 5">
    <name type="scientific">Candidatus Copromonas faecavium</name>
    <name type="common">nom. illeg.</name>
    <dbReference type="NCBI Taxonomy" id="2840740"/>
    <lineage>
        <taxon>Bacteria</taxon>
        <taxon>Bacillati</taxon>
        <taxon>Bacillota</taxon>
        <taxon>Clostridia</taxon>
        <taxon>Lachnospirales</taxon>
        <taxon>Lachnospiraceae</taxon>
        <taxon>Candidatus Copromonas (nom. illeg.)</taxon>
    </lineage>
</organism>
<dbReference type="EMBL" id="DVGC01000059">
    <property type="protein sequence ID" value="HIR06343.1"/>
    <property type="molecule type" value="Genomic_DNA"/>
</dbReference>
<reference evidence="4" key="1">
    <citation type="submission" date="2020-10" db="EMBL/GenBank/DDBJ databases">
        <authorList>
            <person name="Gilroy R."/>
        </authorList>
    </citation>
    <scope>NUCLEOTIDE SEQUENCE</scope>
    <source>
        <strain evidence="4">CHK180-2868</strain>
    </source>
</reference>
<evidence type="ECO:0000259" key="3">
    <source>
        <dbReference type="Pfam" id="PF13240"/>
    </source>
</evidence>